<feature type="transmembrane region" description="Helical" evidence="1">
    <location>
        <begin position="12"/>
        <end position="31"/>
    </location>
</feature>
<accession>A0A844QBS1</accession>
<comment type="caution">
    <text evidence="2">The sequence shown here is derived from an EMBL/GenBank/DDBJ whole genome shotgun (WGS) entry which is preliminary data.</text>
</comment>
<proteinExistence type="predicted"/>
<dbReference type="EMBL" id="WPHG01000001">
    <property type="protein sequence ID" value="MVA96672.1"/>
    <property type="molecule type" value="Genomic_DNA"/>
</dbReference>
<evidence type="ECO:0000313" key="2">
    <source>
        <dbReference type="EMBL" id="MVA96672.1"/>
    </source>
</evidence>
<protein>
    <submittedName>
        <fullName evidence="2">DUF3329 domain-containing protein</fullName>
    </submittedName>
</protein>
<gene>
    <name evidence="2" type="ORF">GN330_05350</name>
</gene>
<organism evidence="2 3">
    <name type="scientific">Nitratireductor arenosus</name>
    <dbReference type="NCBI Taxonomy" id="2682096"/>
    <lineage>
        <taxon>Bacteria</taxon>
        <taxon>Pseudomonadati</taxon>
        <taxon>Pseudomonadota</taxon>
        <taxon>Alphaproteobacteria</taxon>
        <taxon>Hyphomicrobiales</taxon>
        <taxon>Phyllobacteriaceae</taxon>
        <taxon>Nitratireductor</taxon>
    </lineage>
</organism>
<dbReference type="Proteomes" id="UP000463224">
    <property type="component" value="Unassembled WGS sequence"/>
</dbReference>
<keyword evidence="1" id="KW-0472">Membrane</keyword>
<sequence length="74" mass="7900">MSGQSASVFDPLWRRLAIIAVCAGWTVLEWLNGQTAWALLATAATVYGTWSLLIAWTPPSEGPVAPGERDGKGE</sequence>
<dbReference type="RefSeq" id="WP_156711587.1">
    <property type="nucleotide sequence ID" value="NZ_WPHG01000001.1"/>
</dbReference>
<evidence type="ECO:0000313" key="3">
    <source>
        <dbReference type="Proteomes" id="UP000463224"/>
    </source>
</evidence>
<evidence type="ECO:0000256" key="1">
    <source>
        <dbReference type="SAM" id="Phobius"/>
    </source>
</evidence>
<name>A0A844QBS1_9HYPH</name>
<keyword evidence="1" id="KW-1133">Transmembrane helix</keyword>
<feature type="transmembrane region" description="Helical" evidence="1">
    <location>
        <begin position="37"/>
        <end position="56"/>
    </location>
</feature>
<keyword evidence="3" id="KW-1185">Reference proteome</keyword>
<keyword evidence="1" id="KW-0812">Transmembrane</keyword>
<reference evidence="2 3" key="1">
    <citation type="submission" date="2019-12" db="EMBL/GenBank/DDBJ databases">
        <title>Nitratireductor arenosus sp. nov., Isolated from sea sand, Jeju island, South Korea.</title>
        <authorList>
            <person name="Kim W."/>
        </authorList>
    </citation>
    <scope>NUCLEOTIDE SEQUENCE [LARGE SCALE GENOMIC DNA]</scope>
    <source>
        <strain evidence="2 3">CAU 1489</strain>
    </source>
</reference>
<dbReference type="AlphaFoldDB" id="A0A844QBS1"/>